<dbReference type="Proteomes" id="UP000022447">
    <property type="component" value="Unassembled WGS sequence"/>
</dbReference>
<comment type="caution">
    <text evidence="1">The sequence shown here is derived from an EMBL/GenBank/DDBJ whole genome shotgun (WGS) entry which is preliminary data.</text>
</comment>
<proteinExistence type="predicted"/>
<dbReference type="STRING" id="1449350.OCH239_04565"/>
<keyword evidence="2" id="KW-1185">Reference proteome</keyword>
<accession>X7EE18</accession>
<name>X7EE18_9RHOB</name>
<dbReference type="EMBL" id="JALZ01000013">
    <property type="protein sequence ID" value="ETX14125.1"/>
    <property type="molecule type" value="Genomic_DNA"/>
</dbReference>
<evidence type="ECO:0000313" key="2">
    <source>
        <dbReference type="Proteomes" id="UP000022447"/>
    </source>
</evidence>
<protein>
    <submittedName>
        <fullName evidence="1">Uncharacterized protein</fullName>
    </submittedName>
</protein>
<dbReference type="eggNOG" id="ENOG502ZY9K">
    <property type="taxonomic scope" value="Bacteria"/>
</dbReference>
<sequence>MAAPLPAAAQNIEWIGTVPLVEEAREGFELRLRTDRADDKLGQAGVMRGICNHFLPAAVPLVRERTVVTKPEFVALTIVTRSWEMVLGAGGRWQATYDIEDLSCGREQSASARWSGDPMFLTR</sequence>
<reference evidence="1 2" key="1">
    <citation type="submission" date="2014-01" db="EMBL/GenBank/DDBJ databases">
        <title>Roseivivax halodurans JCM 10272 Genome Sequencing.</title>
        <authorList>
            <person name="Lai Q."/>
            <person name="Li G."/>
            <person name="Shao Z."/>
        </authorList>
    </citation>
    <scope>NUCLEOTIDE SEQUENCE [LARGE SCALE GENOMIC DNA]</scope>
    <source>
        <strain evidence="1 2">JCM 10272</strain>
    </source>
</reference>
<gene>
    <name evidence="1" type="ORF">OCH239_04565</name>
</gene>
<dbReference type="AlphaFoldDB" id="X7EE18"/>
<organism evidence="1 2">
    <name type="scientific">Roseivivax halodurans JCM 10272</name>
    <dbReference type="NCBI Taxonomy" id="1449350"/>
    <lineage>
        <taxon>Bacteria</taxon>
        <taxon>Pseudomonadati</taxon>
        <taxon>Pseudomonadota</taxon>
        <taxon>Alphaproteobacteria</taxon>
        <taxon>Rhodobacterales</taxon>
        <taxon>Roseobacteraceae</taxon>
        <taxon>Roseivivax</taxon>
    </lineage>
</organism>
<evidence type="ECO:0000313" key="1">
    <source>
        <dbReference type="EMBL" id="ETX14125.1"/>
    </source>
</evidence>